<dbReference type="EMBL" id="MHWW01000009">
    <property type="protein sequence ID" value="OHB15407.1"/>
    <property type="molecule type" value="Genomic_DNA"/>
</dbReference>
<reference evidence="2 3" key="1">
    <citation type="journal article" date="2016" name="Nat. Commun.">
        <title>Thousands of microbial genomes shed light on interconnected biogeochemical processes in an aquifer system.</title>
        <authorList>
            <person name="Anantharaman K."/>
            <person name="Brown C.T."/>
            <person name="Hug L.A."/>
            <person name="Sharon I."/>
            <person name="Castelle C.J."/>
            <person name="Probst A.J."/>
            <person name="Thomas B.C."/>
            <person name="Singh A."/>
            <person name="Wilkins M.J."/>
            <person name="Karaoz U."/>
            <person name="Brodie E.L."/>
            <person name="Williams K.H."/>
            <person name="Hubbard S.S."/>
            <person name="Banfield J.F."/>
        </authorList>
    </citation>
    <scope>NUCLEOTIDE SEQUENCE [LARGE SCALE GENOMIC DNA]</scope>
</reference>
<proteinExistence type="predicted"/>
<gene>
    <name evidence="2" type="ORF">A2431_03960</name>
</gene>
<dbReference type="Proteomes" id="UP000177697">
    <property type="component" value="Unassembled WGS sequence"/>
</dbReference>
<accession>A0A1G2V1B5</accession>
<evidence type="ECO:0000313" key="2">
    <source>
        <dbReference type="EMBL" id="OHB15407.1"/>
    </source>
</evidence>
<evidence type="ECO:0000313" key="3">
    <source>
        <dbReference type="Proteomes" id="UP000177697"/>
    </source>
</evidence>
<dbReference type="InterPro" id="IPR025272">
    <property type="entry name" value="SocA_Panacea"/>
</dbReference>
<dbReference type="Pfam" id="PF13274">
    <property type="entry name" value="SocA_Panacea"/>
    <property type="match status" value="1"/>
</dbReference>
<feature type="domain" description="Antitoxin SocA-like Panacea" evidence="1">
    <location>
        <begin position="34"/>
        <end position="143"/>
    </location>
</feature>
<evidence type="ECO:0000259" key="1">
    <source>
        <dbReference type="Pfam" id="PF13274"/>
    </source>
</evidence>
<comment type="caution">
    <text evidence="2">The sequence shown here is derived from an EMBL/GenBank/DDBJ whole genome shotgun (WGS) entry which is preliminary data.</text>
</comment>
<sequence length="200" mass="22856">MNNSPDTSYKKATQALNFLARKKDGNIINKMKAIKLIYLADRLHLRKYGRPIVGDVYWAMKLGPVGSKTKKAAELDLPNTALSYTKKYIKPTDEKKHSFISIKEPDLDVFSKTDIECLEAVNDTFSDRDQFELAELTHKYPEWPKYGKELKSGKKRVLMSYSDLFADGTHGGLFAQTKTELNLSKESFNEQQEVSDFFAK</sequence>
<dbReference type="AlphaFoldDB" id="A0A1G2V1B5"/>
<protein>
    <recommendedName>
        <fullName evidence="1">Antitoxin SocA-like Panacea domain-containing protein</fullName>
    </recommendedName>
</protein>
<organism evidence="2 3">
    <name type="scientific">Candidatus Zambryskibacteria bacterium RIFOXYC1_FULL_39_10</name>
    <dbReference type="NCBI Taxonomy" id="1802779"/>
    <lineage>
        <taxon>Bacteria</taxon>
        <taxon>Candidatus Zambryskiibacteriota</taxon>
    </lineage>
</organism>
<name>A0A1G2V1B5_9BACT</name>